<keyword evidence="3" id="KW-0032">Aminotransferase</keyword>
<feature type="domain" description="Aminotransferase class I/classII large" evidence="7">
    <location>
        <begin position="101"/>
        <end position="488"/>
    </location>
</feature>
<dbReference type="GO" id="GO:0004021">
    <property type="term" value="F:L-alanine:2-oxoglutarate aminotransferase activity"/>
    <property type="evidence" value="ECO:0007669"/>
    <property type="project" value="TreeGrafter"/>
</dbReference>
<dbReference type="Gene3D" id="1.10.287.1970">
    <property type="match status" value="1"/>
</dbReference>
<evidence type="ECO:0000259" key="7">
    <source>
        <dbReference type="Pfam" id="PF00155"/>
    </source>
</evidence>
<dbReference type="Gene3D" id="3.90.1150.10">
    <property type="entry name" value="Aspartate Aminotransferase, domain 1"/>
    <property type="match status" value="1"/>
</dbReference>
<dbReference type="InterPro" id="IPR015421">
    <property type="entry name" value="PyrdxlP-dep_Trfase_major"/>
</dbReference>
<dbReference type="InterPro" id="IPR004839">
    <property type="entry name" value="Aminotransferase_I/II_large"/>
</dbReference>
<accession>D7FVQ6</accession>
<dbReference type="FunFam" id="3.40.640.10:FF:000012">
    <property type="entry name" value="alanine aminotransferase 2"/>
    <property type="match status" value="1"/>
</dbReference>
<dbReference type="InterPro" id="IPR015422">
    <property type="entry name" value="PyrdxlP-dep_Trfase_small"/>
</dbReference>
<organism evidence="8 9">
    <name type="scientific">Ectocarpus siliculosus</name>
    <name type="common">Brown alga</name>
    <name type="synonym">Conferva siliculosa</name>
    <dbReference type="NCBI Taxonomy" id="2880"/>
    <lineage>
        <taxon>Eukaryota</taxon>
        <taxon>Sar</taxon>
        <taxon>Stramenopiles</taxon>
        <taxon>Ochrophyta</taxon>
        <taxon>PX clade</taxon>
        <taxon>Phaeophyceae</taxon>
        <taxon>Ectocarpales</taxon>
        <taxon>Ectocarpaceae</taxon>
        <taxon>Ectocarpus</taxon>
    </lineage>
</organism>
<comment type="subunit">
    <text evidence="2">Homodimer.</text>
</comment>
<evidence type="ECO:0000256" key="6">
    <source>
        <dbReference type="ARBA" id="ARBA00025785"/>
    </source>
</evidence>
<keyword evidence="4" id="KW-0808">Transferase</keyword>
<evidence type="ECO:0000256" key="5">
    <source>
        <dbReference type="ARBA" id="ARBA00022898"/>
    </source>
</evidence>
<dbReference type="SUPFAM" id="SSF53383">
    <property type="entry name" value="PLP-dependent transferases"/>
    <property type="match status" value="1"/>
</dbReference>
<gene>
    <name evidence="8" type="ORF">Esi_0298_0027</name>
</gene>
<dbReference type="GO" id="GO:0030170">
    <property type="term" value="F:pyridoxal phosphate binding"/>
    <property type="evidence" value="ECO:0007669"/>
    <property type="project" value="InterPro"/>
</dbReference>
<dbReference type="PANTHER" id="PTHR11751">
    <property type="entry name" value="ALANINE AMINOTRANSFERASE"/>
    <property type="match status" value="1"/>
</dbReference>
<sequence>MLRRTLPRAFSAASRAGLPLNGATMNQSVTQAKYAVRGAVLERSMELQRKMAAGEKLPFDTIVPCNIGNPHACLQVPLSFHREVLSLCISPNLASDHPQIFKKDVVERAKHYAAGLTGGVGAYTNSQGIPAVREEIAAFIAERDGHPAHADRIYLTNGASEGVRILLTCLLRSGGVQDGLLTPIPQYPLYSASLTLLGGALVPYHLNEGSSWGVEMDNLRSTLATARADGTEVRGIAIINPGNPTGNILAEEQIKDIIKTRNTTRDEPQQMAVDEKLVILADEVYQANIWKKGASFSSFKKVACDMGYTGKDGDERLQLVSFHSTSKGYFGECGLRGGYMEVHGIGAEVRAELYKLSSLSLCSNTIGQLATGIMINPPKAGDPSFETFQKERDDILSSLERRSIMVHKALNDLEGITCNEADGALYAFPRIRLSNKAKQVAEAKGVAADEYYCLKILDESGIVLVPGSGFGQEEGTLHFRTTFLPAEETMHETMKIMAKAHGKFMDEHRD</sequence>
<dbReference type="FunFam" id="3.90.1150.10:FF:000151">
    <property type="entry name" value="Alanine aminotransferase 2"/>
    <property type="match status" value="1"/>
</dbReference>
<keyword evidence="5" id="KW-0663">Pyridoxal phosphate</keyword>
<dbReference type="EMBL" id="FN649760">
    <property type="protein sequence ID" value="CBJ31990.1"/>
    <property type="molecule type" value="Genomic_DNA"/>
</dbReference>
<dbReference type="OrthoDB" id="1732682at2759"/>
<comment type="cofactor">
    <cofactor evidence="1">
        <name>pyridoxal 5'-phosphate</name>
        <dbReference type="ChEBI" id="CHEBI:597326"/>
    </cofactor>
</comment>
<dbReference type="Gene3D" id="3.40.640.10">
    <property type="entry name" value="Type I PLP-dependent aspartate aminotransferase-like (Major domain)"/>
    <property type="match status" value="1"/>
</dbReference>
<evidence type="ECO:0000256" key="4">
    <source>
        <dbReference type="ARBA" id="ARBA00022679"/>
    </source>
</evidence>
<dbReference type="Pfam" id="PF00155">
    <property type="entry name" value="Aminotran_1_2"/>
    <property type="match status" value="1"/>
</dbReference>
<name>D7FVQ6_ECTSI</name>
<comment type="similarity">
    <text evidence="6">Belongs to the class-I pyridoxal-phosphate-dependent aminotransferase family. Alanine aminotransferase subfamily.</text>
</comment>
<dbReference type="GO" id="GO:0042853">
    <property type="term" value="P:L-alanine catabolic process"/>
    <property type="evidence" value="ECO:0007669"/>
    <property type="project" value="UniProtKB-UniPathway"/>
</dbReference>
<dbReference type="UniPathway" id="UPA00528">
    <property type="reaction ID" value="UER00586"/>
</dbReference>
<dbReference type="AlphaFoldDB" id="D7FVQ6"/>
<dbReference type="InterPro" id="IPR015424">
    <property type="entry name" value="PyrdxlP-dep_Trfase"/>
</dbReference>
<evidence type="ECO:0000256" key="1">
    <source>
        <dbReference type="ARBA" id="ARBA00001933"/>
    </source>
</evidence>
<evidence type="ECO:0000313" key="8">
    <source>
        <dbReference type="EMBL" id="CBJ31990.1"/>
    </source>
</evidence>
<reference evidence="8 9" key="1">
    <citation type="journal article" date="2010" name="Nature">
        <title>The Ectocarpus genome and the independent evolution of multicellularity in brown algae.</title>
        <authorList>
            <person name="Cock J.M."/>
            <person name="Sterck L."/>
            <person name="Rouze P."/>
            <person name="Scornet D."/>
            <person name="Allen A.E."/>
            <person name="Amoutzias G."/>
            <person name="Anthouard V."/>
            <person name="Artiguenave F."/>
            <person name="Aury J.M."/>
            <person name="Badger J.H."/>
            <person name="Beszteri B."/>
            <person name="Billiau K."/>
            <person name="Bonnet E."/>
            <person name="Bothwell J.H."/>
            <person name="Bowler C."/>
            <person name="Boyen C."/>
            <person name="Brownlee C."/>
            <person name="Carrano C.J."/>
            <person name="Charrier B."/>
            <person name="Cho G.Y."/>
            <person name="Coelho S.M."/>
            <person name="Collen J."/>
            <person name="Corre E."/>
            <person name="Da Silva C."/>
            <person name="Delage L."/>
            <person name="Delaroque N."/>
            <person name="Dittami S.M."/>
            <person name="Doulbeau S."/>
            <person name="Elias M."/>
            <person name="Farnham G."/>
            <person name="Gachon C.M."/>
            <person name="Gschloessl B."/>
            <person name="Heesch S."/>
            <person name="Jabbari K."/>
            <person name="Jubin C."/>
            <person name="Kawai H."/>
            <person name="Kimura K."/>
            <person name="Kloareg B."/>
            <person name="Kupper F.C."/>
            <person name="Lang D."/>
            <person name="Le Bail A."/>
            <person name="Leblanc C."/>
            <person name="Lerouge P."/>
            <person name="Lohr M."/>
            <person name="Lopez P.J."/>
            <person name="Martens C."/>
            <person name="Maumus F."/>
            <person name="Michel G."/>
            <person name="Miranda-Saavedra D."/>
            <person name="Morales J."/>
            <person name="Moreau H."/>
            <person name="Motomura T."/>
            <person name="Nagasato C."/>
            <person name="Napoli C.A."/>
            <person name="Nelson D.R."/>
            <person name="Nyvall-Collen P."/>
            <person name="Peters A.F."/>
            <person name="Pommier C."/>
            <person name="Potin P."/>
            <person name="Poulain J."/>
            <person name="Quesneville H."/>
            <person name="Read B."/>
            <person name="Rensing S.A."/>
            <person name="Ritter A."/>
            <person name="Rousvoal S."/>
            <person name="Samanta M."/>
            <person name="Samson G."/>
            <person name="Schroeder D.C."/>
            <person name="Segurens B."/>
            <person name="Strittmatter M."/>
            <person name="Tonon T."/>
            <person name="Tregear J.W."/>
            <person name="Valentin K."/>
            <person name="von Dassow P."/>
            <person name="Yamagishi T."/>
            <person name="Van de Peer Y."/>
            <person name="Wincker P."/>
        </authorList>
    </citation>
    <scope>NUCLEOTIDE SEQUENCE [LARGE SCALE GENOMIC DNA]</scope>
    <source>
        <strain evidence="9">Ec32 / CCAP1310/4</strain>
    </source>
</reference>
<dbReference type="PANTHER" id="PTHR11751:SF29">
    <property type="entry name" value="ALANINE TRANSAMINASE"/>
    <property type="match status" value="1"/>
</dbReference>
<dbReference type="InterPro" id="IPR045088">
    <property type="entry name" value="ALAT1/2-like"/>
</dbReference>
<evidence type="ECO:0000313" key="9">
    <source>
        <dbReference type="Proteomes" id="UP000002630"/>
    </source>
</evidence>
<dbReference type="InParanoid" id="D7FVQ6"/>
<proteinExistence type="inferred from homology"/>
<dbReference type="CDD" id="cd00609">
    <property type="entry name" value="AAT_like"/>
    <property type="match status" value="1"/>
</dbReference>
<evidence type="ECO:0000256" key="3">
    <source>
        <dbReference type="ARBA" id="ARBA00022576"/>
    </source>
</evidence>
<keyword evidence="9" id="KW-1185">Reference proteome</keyword>
<dbReference type="eggNOG" id="KOG0258">
    <property type="taxonomic scope" value="Eukaryota"/>
</dbReference>
<evidence type="ECO:0000256" key="2">
    <source>
        <dbReference type="ARBA" id="ARBA00011738"/>
    </source>
</evidence>
<dbReference type="Proteomes" id="UP000002630">
    <property type="component" value="Unassembled WGS sequence"/>
</dbReference>
<dbReference type="STRING" id="2880.D7FVQ6"/>
<protein>
    <submittedName>
        <fullName evidence="8">Alanine transaminase</fullName>
    </submittedName>
</protein>